<dbReference type="CDD" id="cd10979">
    <property type="entry name" value="CE4_PuuE_like"/>
    <property type="match status" value="1"/>
</dbReference>
<comment type="caution">
    <text evidence="1">The sequence shown here is derived from an EMBL/GenBank/DDBJ whole genome shotgun (WGS) entry which is preliminary data.</text>
</comment>
<organism evidence="1 2">
    <name type="scientific">Curtobacterium herbarum</name>
    <dbReference type="NCBI Taxonomy" id="150122"/>
    <lineage>
        <taxon>Bacteria</taxon>
        <taxon>Bacillati</taxon>
        <taxon>Actinomycetota</taxon>
        <taxon>Actinomycetes</taxon>
        <taxon>Micrococcales</taxon>
        <taxon>Microbacteriaceae</taxon>
        <taxon>Curtobacterium</taxon>
    </lineage>
</organism>
<dbReference type="PANTHER" id="PTHR43123:SF4">
    <property type="entry name" value="POLYSACCHARIDE DEACETYLASE"/>
    <property type="match status" value="1"/>
</dbReference>
<dbReference type="Proteomes" id="UP001501742">
    <property type="component" value="Unassembled WGS sequence"/>
</dbReference>
<accession>A0ABN1ZEL4</accession>
<dbReference type="EMBL" id="BAAAJX010000010">
    <property type="protein sequence ID" value="GAA1493707.1"/>
    <property type="molecule type" value="Genomic_DNA"/>
</dbReference>
<dbReference type="SUPFAM" id="SSF88713">
    <property type="entry name" value="Glycoside hydrolase/deacetylase"/>
    <property type="match status" value="1"/>
</dbReference>
<name>A0ABN1ZEL4_9MICO</name>
<dbReference type="InterPro" id="IPR011330">
    <property type="entry name" value="Glyco_hydro/deAcase_b/a-brl"/>
</dbReference>
<sequence length="317" mass="33767">MSADDTLRATAPGHDLWPYRPITAPGGPAWPDGKRLAVYVAVGLEEYRFGVGRTEDIVPDVAAPDLVNTSWRDYGNRVGAFRLLERLDRAGIPPTVLLNTAVYDTAPELIRAARQVGAEFIGHGTSNSDSLVGMSAAGEAAYVAGVAARITAEEGTAPGGWSSPWLSHTTSTLDSLVGSGYRYLLDLRLDDRPVTVPTGHGDLLVLPYALEVNDSTTVVGRGASAAEFADMVVDEFDELLDRSADQPLVMSVVLHSFISGAPFRLRALDRALRHMTAHRDRVWFTQPRAIAAHLAAAETAAGTAARTAAAPTREPSA</sequence>
<proteinExistence type="predicted"/>
<gene>
    <name evidence="1" type="ORF">GCM10009627_20530</name>
</gene>
<protein>
    <submittedName>
        <fullName evidence="1">Polysaccharide deacetylase family protein</fullName>
    </submittedName>
</protein>
<evidence type="ECO:0000313" key="1">
    <source>
        <dbReference type="EMBL" id="GAA1493707.1"/>
    </source>
</evidence>
<keyword evidence="2" id="KW-1185">Reference proteome</keyword>
<dbReference type="PANTHER" id="PTHR43123">
    <property type="entry name" value="POLYSACCHARIDE DEACETYLASE-RELATED"/>
    <property type="match status" value="1"/>
</dbReference>
<evidence type="ECO:0000313" key="2">
    <source>
        <dbReference type="Proteomes" id="UP001501742"/>
    </source>
</evidence>
<dbReference type="RefSeq" id="WP_204610230.1">
    <property type="nucleotide sequence ID" value="NZ_BAAAJX010000010.1"/>
</dbReference>
<dbReference type="Gene3D" id="3.20.20.370">
    <property type="entry name" value="Glycoside hydrolase/deacetylase"/>
    <property type="match status" value="1"/>
</dbReference>
<reference evidence="1 2" key="1">
    <citation type="journal article" date="2019" name="Int. J. Syst. Evol. Microbiol.">
        <title>The Global Catalogue of Microorganisms (GCM) 10K type strain sequencing project: providing services to taxonomists for standard genome sequencing and annotation.</title>
        <authorList>
            <consortium name="The Broad Institute Genomics Platform"/>
            <consortium name="The Broad Institute Genome Sequencing Center for Infectious Disease"/>
            <person name="Wu L."/>
            <person name="Ma J."/>
        </authorList>
    </citation>
    <scope>NUCLEOTIDE SEQUENCE [LARGE SCALE GENOMIC DNA]</scope>
    <source>
        <strain evidence="1 2">JCM 12140</strain>
    </source>
</reference>